<sequence length="81" mass="8797">MSARSPIRAVPIREEPIRLGQFLKLAGLAEDGVHARELVEAGEVQVNGRDETRRGAQLRAGDVVAVGGERARPVLDEAQER</sequence>
<feature type="domain" description="RNA-binding S4" evidence="2">
    <location>
        <begin position="17"/>
        <end position="79"/>
    </location>
</feature>
<dbReference type="InterPro" id="IPR002942">
    <property type="entry name" value="S4_RNA-bd"/>
</dbReference>
<proteinExistence type="predicted"/>
<organism evidence="3 4">
    <name type="scientific">Pseudonocardia sulfidoxydans NBRC 16205</name>
    <dbReference type="NCBI Taxonomy" id="1223511"/>
    <lineage>
        <taxon>Bacteria</taxon>
        <taxon>Bacillati</taxon>
        <taxon>Actinomycetota</taxon>
        <taxon>Actinomycetes</taxon>
        <taxon>Pseudonocardiales</taxon>
        <taxon>Pseudonocardiaceae</taxon>
        <taxon>Pseudonocardia</taxon>
    </lineage>
</organism>
<name>A0A511DA87_9PSEU</name>
<dbReference type="RefSeq" id="WP_147102456.1">
    <property type="nucleotide sequence ID" value="NZ_BJVJ01000004.1"/>
</dbReference>
<keyword evidence="1" id="KW-0694">RNA-binding</keyword>
<evidence type="ECO:0000256" key="1">
    <source>
        <dbReference type="PROSITE-ProRule" id="PRU00182"/>
    </source>
</evidence>
<dbReference type="PROSITE" id="PS50889">
    <property type="entry name" value="S4"/>
    <property type="match status" value="1"/>
</dbReference>
<dbReference type="AlphaFoldDB" id="A0A511DA87"/>
<evidence type="ECO:0000259" key="2">
    <source>
        <dbReference type="SMART" id="SM00363"/>
    </source>
</evidence>
<dbReference type="SUPFAM" id="SSF55174">
    <property type="entry name" value="Alpha-L RNA-binding motif"/>
    <property type="match status" value="1"/>
</dbReference>
<dbReference type="SMART" id="SM00363">
    <property type="entry name" value="S4"/>
    <property type="match status" value="1"/>
</dbReference>
<accession>A0A511DA87</accession>
<evidence type="ECO:0000313" key="4">
    <source>
        <dbReference type="Proteomes" id="UP000321685"/>
    </source>
</evidence>
<dbReference type="Gene3D" id="3.10.290.10">
    <property type="entry name" value="RNA-binding S4 domain"/>
    <property type="match status" value="1"/>
</dbReference>
<protein>
    <submittedName>
        <fullName evidence="3">RNA-binding protein S4</fullName>
    </submittedName>
</protein>
<dbReference type="EMBL" id="BJVJ01000004">
    <property type="protein sequence ID" value="GEL21722.1"/>
    <property type="molecule type" value="Genomic_DNA"/>
</dbReference>
<reference evidence="3 4" key="1">
    <citation type="submission" date="2019-07" db="EMBL/GenBank/DDBJ databases">
        <title>Whole genome shotgun sequence of Pseudonocardia sulfidoxydans NBRC 16205.</title>
        <authorList>
            <person name="Hosoyama A."/>
            <person name="Uohara A."/>
            <person name="Ohji S."/>
            <person name="Ichikawa N."/>
        </authorList>
    </citation>
    <scope>NUCLEOTIDE SEQUENCE [LARGE SCALE GENOMIC DNA]</scope>
    <source>
        <strain evidence="3 4">NBRC 16205</strain>
    </source>
</reference>
<gene>
    <name evidence="3" type="ORF">PSU4_06760</name>
</gene>
<dbReference type="InterPro" id="IPR036986">
    <property type="entry name" value="S4_RNA-bd_sf"/>
</dbReference>
<evidence type="ECO:0000313" key="3">
    <source>
        <dbReference type="EMBL" id="GEL21722.1"/>
    </source>
</evidence>
<dbReference type="OrthoDB" id="9811532at2"/>
<dbReference type="GO" id="GO:0003723">
    <property type="term" value="F:RNA binding"/>
    <property type="evidence" value="ECO:0007669"/>
    <property type="project" value="UniProtKB-KW"/>
</dbReference>
<dbReference type="Pfam" id="PF13275">
    <property type="entry name" value="S4_2"/>
    <property type="match status" value="1"/>
</dbReference>
<comment type="caution">
    <text evidence="3">The sequence shown here is derived from an EMBL/GenBank/DDBJ whole genome shotgun (WGS) entry which is preliminary data.</text>
</comment>
<dbReference type="Proteomes" id="UP000321685">
    <property type="component" value="Unassembled WGS sequence"/>
</dbReference>
<keyword evidence="4" id="KW-1185">Reference proteome</keyword>
<dbReference type="CDD" id="cd00165">
    <property type="entry name" value="S4"/>
    <property type="match status" value="1"/>
</dbReference>